<dbReference type="EC" id="3.6.4.-" evidence="13"/>
<dbReference type="SUPFAM" id="SSF143517">
    <property type="entry name" value="TRCF domain-like"/>
    <property type="match status" value="1"/>
</dbReference>
<dbReference type="GO" id="GO:0003678">
    <property type="term" value="F:DNA helicase activity"/>
    <property type="evidence" value="ECO:0007669"/>
    <property type="project" value="TreeGrafter"/>
</dbReference>
<dbReference type="GO" id="GO:0000716">
    <property type="term" value="P:transcription-coupled nucleotide-excision repair, DNA damage recognition"/>
    <property type="evidence" value="ECO:0007669"/>
    <property type="project" value="UniProtKB-UniRule"/>
</dbReference>
<dbReference type="CDD" id="cd17991">
    <property type="entry name" value="DEXHc_TRCF"/>
    <property type="match status" value="1"/>
</dbReference>
<dbReference type="Gene3D" id="3.40.50.11180">
    <property type="match status" value="1"/>
</dbReference>
<keyword evidence="17" id="KW-1185">Reference proteome</keyword>
<keyword evidence="2 13" id="KW-0963">Cytoplasm</keyword>
<evidence type="ECO:0000256" key="5">
    <source>
        <dbReference type="ARBA" id="ARBA00022801"/>
    </source>
</evidence>
<comment type="similarity">
    <text evidence="11 13">In the C-terminal section; belongs to the helicase family. RecG subfamily.</text>
</comment>
<evidence type="ECO:0000256" key="7">
    <source>
        <dbReference type="ARBA" id="ARBA00022840"/>
    </source>
</evidence>
<dbReference type="RefSeq" id="WP_307253570.1">
    <property type="nucleotide sequence ID" value="NZ_JAUSTO010000004.1"/>
</dbReference>
<dbReference type="InterPro" id="IPR014001">
    <property type="entry name" value="Helicase_ATP-bd"/>
</dbReference>
<evidence type="ECO:0000259" key="14">
    <source>
        <dbReference type="PROSITE" id="PS51192"/>
    </source>
</evidence>
<dbReference type="GO" id="GO:0006355">
    <property type="term" value="P:regulation of DNA-templated transcription"/>
    <property type="evidence" value="ECO:0007669"/>
    <property type="project" value="UniProtKB-UniRule"/>
</dbReference>
<proteinExistence type="inferred from homology"/>
<evidence type="ECO:0000256" key="2">
    <source>
        <dbReference type="ARBA" id="ARBA00022490"/>
    </source>
</evidence>
<comment type="similarity">
    <text evidence="10 13">In the N-terminal section; belongs to the UvrB family.</text>
</comment>
<dbReference type="Gene3D" id="3.40.50.300">
    <property type="entry name" value="P-loop containing nucleotide triphosphate hydrolases"/>
    <property type="match status" value="2"/>
</dbReference>
<keyword evidence="8 13" id="KW-0238">DNA-binding</keyword>
<evidence type="ECO:0000256" key="1">
    <source>
        <dbReference type="ARBA" id="ARBA00004496"/>
    </source>
</evidence>
<dbReference type="Pfam" id="PF17757">
    <property type="entry name" value="UvrB_inter"/>
    <property type="match status" value="1"/>
</dbReference>
<feature type="domain" description="Helicase C-terminal" evidence="15">
    <location>
        <begin position="755"/>
        <end position="921"/>
    </location>
</feature>
<dbReference type="SUPFAM" id="SSF52540">
    <property type="entry name" value="P-loop containing nucleoside triphosphate hydrolases"/>
    <property type="match status" value="3"/>
</dbReference>
<evidence type="ECO:0000256" key="11">
    <source>
        <dbReference type="ARBA" id="ARBA00061399"/>
    </source>
</evidence>
<reference evidence="16" key="1">
    <citation type="submission" date="2023-07" db="EMBL/GenBank/DDBJ databases">
        <title>Genomic Encyclopedia of Type Strains, Phase IV (KMG-IV): sequencing the most valuable type-strain genomes for metagenomic binning, comparative biology and taxonomic classification.</title>
        <authorList>
            <person name="Goeker M."/>
        </authorList>
    </citation>
    <scope>NUCLEOTIDE SEQUENCE</scope>
    <source>
        <strain evidence="16">DSM 19659</strain>
    </source>
</reference>
<keyword evidence="9 13" id="KW-0234">DNA repair</keyword>
<dbReference type="PROSITE" id="PS51192">
    <property type="entry name" value="HELICASE_ATP_BIND_1"/>
    <property type="match status" value="1"/>
</dbReference>
<keyword evidence="4 13" id="KW-0227">DNA damage</keyword>
<sequence length="1122" mass="126502">MSIFQNPLKDLESYAALSRRAEQAGGPLAVTGIADAAKAHLISSLCENSRRWKLVVSYDEGRAKELCDDCRCFSERAWLYPAKDLLFFAADIRGHELSAARIELWGHLMEEPGGVVVTTIDALMDQLDTPEEFRASVFTIDESDRLDPQKFAEKLTALGYERTAEVDGIGQFSIRGGIIDFFPVTEELPVRIELWDTDIDSIRSFDPESQRSVERLQTVTVYPARERELGGSASFLRYFDLRDTLIFFDEPVRCEERARNIEQEFREGMAGRLASGQLTEAEIPQLFSAEEILEELKTEVTLCLSGLDARFPEYGIREYFSLGAKTVASFPGSFELLIADMKRYEQEKWRVVLLTPSRTRAGRLAQSFREYGLSAFCPDAPDGGDAALPEAVRGSIMVMHGNLHRGFEYPLLQFALLSESDLFGKTKRKSRKKKYTEGSRISSLSELSIGDYVVHEDYGLGIYQGIEKIEADGVVRDYIKIQYRGGDNCYVPATKLDAIQKYAAGDAPAPKLNRLGGPEWGKTKAKVKGAVKQIAKELVELYASRMKQRGHSYGPDTVWQQEFEELFPYEETEDQKKAIADVKRDMESGQVMDRLICGDVGYGKTEIALRAAFKAVQEGYQVIFLVPTTILAQQHWNSFTQRMKDFPVRVDLLCRFRTAAEQRKTLADFTKGQVDIVIGTHRVLSKDIKPKNLGLLIVDEEQRFGVTHKEKLKRLKRDVNVLTLTATPIPRTLHMSLAGIRELSILEEPPQDRQPIQTYVMEYSDETVREAVRREIARGGQVYFVYNRVNHISDIAARLKILVPDAEVAYAHGQMNERDLERIMLDFMNGDIDVLVSTTIIETGLDIPNVNTIIIQDADHFGLSQLYQLRGRVGRSARTAYAFLLYRRGRMLTEEAEKRLRAIREFTELGSGIRIAMRDLEIRGAGNVLGAEQHGHMQAVGYELYCKLLNQAVRHLSGRAEEQDFTTTVDAVADAYIPASYIRSEEQKLDIYKRIASVETEEDELNMQDELLDRFGDIPKSVTNLLLIARIRSAAHRLGASEVNVGKSETTVTMTKEAVLDAARIPEFISSYRGKLSVRPGEQVRFILSDGEGRGDRTAVLSDVRQLIEGLGMLRPESPEKA</sequence>
<dbReference type="AlphaFoldDB" id="A0AAE4AL71"/>
<evidence type="ECO:0000256" key="8">
    <source>
        <dbReference type="ARBA" id="ARBA00023125"/>
    </source>
</evidence>
<dbReference type="InterPro" id="IPR004576">
    <property type="entry name" value="Mfd"/>
</dbReference>
<dbReference type="GO" id="GO:0016787">
    <property type="term" value="F:hydrolase activity"/>
    <property type="evidence" value="ECO:0007669"/>
    <property type="project" value="UniProtKB-KW"/>
</dbReference>
<evidence type="ECO:0000256" key="3">
    <source>
        <dbReference type="ARBA" id="ARBA00022741"/>
    </source>
</evidence>
<dbReference type="GO" id="GO:0003684">
    <property type="term" value="F:damaged DNA binding"/>
    <property type="evidence" value="ECO:0007669"/>
    <property type="project" value="InterPro"/>
</dbReference>
<dbReference type="SUPFAM" id="SSF141259">
    <property type="entry name" value="CarD-like"/>
    <property type="match status" value="1"/>
</dbReference>
<dbReference type="PANTHER" id="PTHR47964:SF1">
    <property type="entry name" value="ATP-DEPENDENT DNA HELICASE HOMOLOG RECG, CHLOROPLASTIC"/>
    <property type="match status" value="1"/>
</dbReference>
<keyword evidence="5 13" id="KW-0378">Hydrolase</keyword>
<evidence type="ECO:0000256" key="6">
    <source>
        <dbReference type="ARBA" id="ARBA00022806"/>
    </source>
</evidence>
<gene>
    <name evidence="13" type="primary">mfd</name>
    <name evidence="16" type="ORF">J2S20_000857</name>
</gene>
<evidence type="ECO:0000313" key="16">
    <source>
        <dbReference type="EMBL" id="MDQ0152172.1"/>
    </source>
</evidence>
<comment type="caution">
    <text evidence="16">The sequence shown here is derived from an EMBL/GenBank/DDBJ whole genome shotgun (WGS) entry which is preliminary data.</text>
</comment>
<keyword evidence="3 13" id="KW-0547">Nucleotide-binding</keyword>
<dbReference type="SMART" id="SM00982">
    <property type="entry name" value="TRCF"/>
    <property type="match status" value="1"/>
</dbReference>
<dbReference type="FunFam" id="3.40.50.300:FF:000546">
    <property type="entry name" value="Transcription-repair-coupling factor"/>
    <property type="match status" value="1"/>
</dbReference>
<dbReference type="InterPro" id="IPR027417">
    <property type="entry name" value="P-loop_NTPase"/>
</dbReference>
<dbReference type="SMART" id="SM00487">
    <property type="entry name" value="DEXDc"/>
    <property type="match status" value="1"/>
</dbReference>
<evidence type="ECO:0000256" key="13">
    <source>
        <dbReference type="HAMAP-Rule" id="MF_00969"/>
    </source>
</evidence>
<dbReference type="NCBIfam" id="TIGR00580">
    <property type="entry name" value="mfd"/>
    <property type="match status" value="1"/>
</dbReference>
<dbReference type="EMBL" id="JAUSTO010000004">
    <property type="protein sequence ID" value="MDQ0152172.1"/>
    <property type="molecule type" value="Genomic_DNA"/>
</dbReference>
<evidence type="ECO:0000256" key="4">
    <source>
        <dbReference type="ARBA" id="ARBA00022763"/>
    </source>
</evidence>
<dbReference type="Gene3D" id="3.90.1150.50">
    <property type="entry name" value="Transcription-repair-coupling factor, D7 domain"/>
    <property type="match status" value="1"/>
</dbReference>
<dbReference type="SMART" id="SM00490">
    <property type="entry name" value="HELICc"/>
    <property type="match status" value="1"/>
</dbReference>
<evidence type="ECO:0000256" key="10">
    <source>
        <dbReference type="ARBA" id="ARBA00061104"/>
    </source>
</evidence>
<comment type="function">
    <text evidence="13">Couples transcription and DNA repair by recognizing RNA polymerase (RNAP) stalled at DNA lesions. Mediates ATP-dependent release of RNAP and its truncated transcript from the DNA, and recruitment of nucleotide excision repair machinery to the damaged site.</text>
</comment>
<evidence type="ECO:0000256" key="12">
    <source>
        <dbReference type="ARBA" id="ARBA00070128"/>
    </source>
</evidence>
<dbReference type="InterPro" id="IPR037235">
    <property type="entry name" value="TRCF-like_C_D7"/>
</dbReference>
<keyword evidence="7 13" id="KW-0067">ATP-binding</keyword>
<evidence type="ECO:0000313" key="17">
    <source>
        <dbReference type="Proteomes" id="UP001241537"/>
    </source>
</evidence>
<evidence type="ECO:0000259" key="15">
    <source>
        <dbReference type="PROSITE" id="PS51194"/>
    </source>
</evidence>
<dbReference type="PROSITE" id="PS51194">
    <property type="entry name" value="HELICASE_CTER"/>
    <property type="match status" value="1"/>
</dbReference>
<dbReference type="HAMAP" id="MF_00969">
    <property type="entry name" value="TRCF"/>
    <property type="match status" value="1"/>
</dbReference>
<dbReference type="InterPro" id="IPR011545">
    <property type="entry name" value="DEAD/DEAH_box_helicase_dom"/>
</dbReference>
<protein>
    <recommendedName>
        <fullName evidence="12 13">Transcription-repair-coupling factor</fullName>
        <shortName evidence="13">TRCF</shortName>
        <ecNumber evidence="13">3.6.4.-</ecNumber>
    </recommendedName>
</protein>
<dbReference type="GO" id="GO:0005737">
    <property type="term" value="C:cytoplasm"/>
    <property type="evidence" value="ECO:0007669"/>
    <property type="project" value="UniProtKB-SubCell"/>
</dbReference>
<organism evidence="16 17">
    <name type="scientific">Moryella indoligenes</name>
    <dbReference type="NCBI Taxonomy" id="371674"/>
    <lineage>
        <taxon>Bacteria</taxon>
        <taxon>Bacillati</taxon>
        <taxon>Bacillota</taxon>
        <taxon>Clostridia</taxon>
        <taxon>Lachnospirales</taxon>
        <taxon>Lachnospiraceae</taxon>
        <taxon>Moryella</taxon>
    </lineage>
</organism>
<dbReference type="GO" id="GO:0005524">
    <property type="term" value="F:ATP binding"/>
    <property type="evidence" value="ECO:0007669"/>
    <property type="project" value="UniProtKB-UniRule"/>
</dbReference>
<dbReference type="Pfam" id="PF03461">
    <property type="entry name" value="TRCF"/>
    <property type="match status" value="1"/>
</dbReference>
<dbReference type="InterPro" id="IPR047112">
    <property type="entry name" value="RecG/Mfd"/>
</dbReference>
<dbReference type="SMART" id="SM01058">
    <property type="entry name" value="CarD_TRCF"/>
    <property type="match status" value="1"/>
</dbReference>
<dbReference type="InterPro" id="IPR036101">
    <property type="entry name" value="CarD-like/TRCF_RID_sf"/>
</dbReference>
<dbReference type="Pfam" id="PF00271">
    <property type="entry name" value="Helicase_C"/>
    <property type="match status" value="1"/>
</dbReference>
<dbReference type="Gene3D" id="2.40.10.170">
    <property type="match status" value="1"/>
</dbReference>
<dbReference type="InterPro" id="IPR003711">
    <property type="entry name" value="CarD-like/TRCF_RID"/>
</dbReference>
<feature type="domain" description="Helicase ATP-binding" evidence="14">
    <location>
        <begin position="585"/>
        <end position="746"/>
    </location>
</feature>
<accession>A0AAE4AL71</accession>
<comment type="subcellular location">
    <subcellularLocation>
        <location evidence="1 13">Cytoplasm</location>
    </subcellularLocation>
</comment>
<dbReference type="InterPro" id="IPR001650">
    <property type="entry name" value="Helicase_C-like"/>
</dbReference>
<dbReference type="Gene3D" id="3.30.2060.10">
    <property type="entry name" value="Penicillin-binding protein 1b domain"/>
    <property type="match status" value="1"/>
</dbReference>
<evidence type="ECO:0000256" key="9">
    <source>
        <dbReference type="ARBA" id="ARBA00023204"/>
    </source>
</evidence>
<dbReference type="Pfam" id="PF00270">
    <property type="entry name" value="DEAD"/>
    <property type="match status" value="1"/>
</dbReference>
<dbReference type="InterPro" id="IPR005118">
    <property type="entry name" value="TRCF_C"/>
</dbReference>
<dbReference type="InterPro" id="IPR041471">
    <property type="entry name" value="UvrB_inter"/>
</dbReference>
<dbReference type="Proteomes" id="UP001241537">
    <property type="component" value="Unassembled WGS sequence"/>
</dbReference>
<name>A0AAE4AL71_9FIRM</name>
<dbReference type="PANTHER" id="PTHR47964">
    <property type="entry name" value="ATP-DEPENDENT DNA HELICASE HOMOLOG RECG, CHLOROPLASTIC"/>
    <property type="match status" value="1"/>
</dbReference>
<keyword evidence="6 16" id="KW-0347">Helicase</keyword>
<dbReference type="Pfam" id="PF02559">
    <property type="entry name" value="CarD_TRCF_RID"/>
    <property type="match status" value="1"/>
</dbReference>